<dbReference type="PANTHER" id="PTHR43782">
    <property type="entry name" value="ARGINASE"/>
    <property type="match status" value="1"/>
</dbReference>
<dbReference type="Pfam" id="PF00491">
    <property type="entry name" value="Arginase"/>
    <property type="match status" value="1"/>
</dbReference>
<keyword evidence="1" id="KW-0479">Metal-binding</keyword>
<dbReference type="GO" id="GO:0030145">
    <property type="term" value="F:manganese ion binding"/>
    <property type="evidence" value="ECO:0007669"/>
    <property type="project" value="TreeGrafter"/>
</dbReference>
<name>A0A1I1K220_9GAMM</name>
<dbReference type="STRING" id="402385.SAMN05421848_1810"/>
<evidence type="ECO:0000313" key="6">
    <source>
        <dbReference type="Proteomes" id="UP000199046"/>
    </source>
</evidence>
<keyword evidence="6" id="KW-1185">Reference proteome</keyword>
<dbReference type="GO" id="GO:0005829">
    <property type="term" value="C:cytosol"/>
    <property type="evidence" value="ECO:0007669"/>
    <property type="project" value="TreeGrafter"/>
</dbReference>
<dbReference type="GO" id="GO:0004053">
    <property type="term" value="F:arginase activity"/>
    <property type="evidence" value="ECO:0007669"/>
    <property type="project" value="TreeGrafter"/>
</dbReference>
<keyword evidence="3" id="KW-0464">Manganese</keyword>
<dbReference type="PANTHER" id="PTHR43782:SF3">
    <property type="entry name" value="ARGINASE"/>
    <property type="match status" value="1"/>
</dbReference>
<accession>A0A1I1K220</accession>
<evidence type="ECO:0000313" key="5">
    <source>
        <dbReference type="EMBL" id="SFC52798.1"/>
    </source>
</evidence>
<evidence type="ECO:0000256" key="4">
    <source>
        <dbReference type="PROSITE-ProRule" id="PRU00742"/>
    </source>
</evidence>
<gene>
    <name evidence="5" type="ORF">SAMN05421848_1810</name>
</gene>
<evidence type="ECO:0000256" key="1">
    <source>
        <dbReference type="ARBA" id="ARBA00022723"/>
    </source>
</evidence>
<evidence type="ECO:0000256" key="3">
    <source>
        <dbReference type="ARBA" id="ARBA00023211"/>
    </source>
</evidence>
<dbReference type="RefSeq" id="WP_175489652.1">
    <property type="nucleotide sequence ID" value="NZ_FOLY01000003.1"/>
</dbReference>
<comment type="similarity">
    <text evidence="4">Belongs to the arginase family.</text>
</comment>
<dbReference type="EMBL" id="FOLY01000003">
    <property type="protein sequence ID" value="SFC52798.1"/>
    <property type="molecule type" value="Genomic_DNA"/>
</dbReference>
<dbReference type="CDD" id="cd09999">
    <property type="entry name" value="Arginase-like_1"/>
    <property type="match status" value="1"/>
</dbReference>
<keyword evidence="2" id="KW-0378">Hydrolase</keyword>
<protein>
    <submittedName>
        <fullName evidence="5">Arginase</fullName>
    </submittedName>
</protein>
<dbReference type="PROSITE" id="PS51409">
    <property type="entry name" value="ARGINASE_2"/>
    <property type="match status" value="1"/>
</dbReference>
<reference evidence="6" key="1">
    <citation type="submission" date="2016-10" db="EMBL/GenBank/DDBJ databases">
        <authorList>
            <person name="Varghese N."/>
            <person name="Submissions S."/>
        </authorList>
    </citation>
    <scope>NUCLEOTIDE SEQUENCE [LARGE SCALE GENOMIC DNA]</scope>
    <source>
        <strain evidence="6">DSM 23439</strain>
    </source>
</reference>
<dbReference type="SUPFAM" id="SSF52768">
    <property type="entry name" value="Arginase/deacetylase"/>
    <property type="match status" value="1"/>
</dbReference>
<evidence type="ECO:0000256" key="2">
    <source>
        <dbReference type="ARBA" id="ARBA00022801"/>
    </source>
</evidence>
<dbReference type="Gene3D" id="3.40.800.10">
    <property type="entry name" value="Ureohydrolase domain"/>
    <property type="match status" value="1"/>
</dbReference>
<sequence>MAQQPAVTAPPPLICFQGNCAGRNALGMTGALALGRQLATTLDIPLQTLGAAGQALPGDWQQVLRAITPDFLSIARYLEKTLAAGKRPVLTMSRCAGGLATLPVVARQYPEACIVWFDAHGDLNTPETSASGYLGGMVIAGAAGLWDSGLGSHLALDQVILAGAHQLDPGEQALIDDGRLRHLTPAELSVESLKRAINGRPVYIHIDCDVLEPGVVPTDYQVKGGLASETLTALMTALAEENVVGLEVAELQSHWPDSETPADLTTLVEILKPVAQKLLVEAPPCAR</sequence>
<proteinExistence type="inferred from homology"/>
<dbReference type="InterPro" id="IPR023696">
    <property type="entry name" value="Ureohydrolase_dom_sf"/>
</dbReference>
<dbReference type="AlphaFoldDB" id="A0A1I1K220"/>
<dbReference type="Proteomes" id="UP000199046">
    <property type="component" value="Unassembled WGS sequence"/>
</dbReference>
<organism evidence="5 6">
    <name type="scientific">Kushneria avicenniae</name>
    <dbReference type="NCBI Taxonomy" id="402385"/>
    <lineage>
        <taxon>Bacteria</taxon>
        <taxon>Pseudomonadati</taxon>
        <taxon>Pseudomonadota</taxon>
        <taxon>Gammaproteobacteria</taxon>
        <taxon>Oceanospirillales</taxon>
        <taxon>Halomonadaceae</taxon>
        <taxon>Kushneria</taxon>
    </lineage>
</organism>
<dbReference type="InterPro" id="IPR006035">
    <property type="entry name" value="Ureohydrolase"/>
</dbReference>